<evidence type="ECO:0000313" key="1">
    <source>
        <dbReference type="EMBL" id="UTF55389.1"/>
    </source>
</evidence>
<dbReference type="GeneID" id="73290203"/>
<proteinExistence type="predicted"/>
<protein>
    <submittedName>
        <fullName evidence="1">Uncharacterized protein</fullName>
    </submittedName>
</protein>
<dbReference type="EMBL" id="CP100355">
    <property type="protein sequence ID" value="UTF55389.1"/>
    <property type="molecule type" value="Genomic_DNA"/>
</dbReference>
<dbReference type="InterPro" id="IPR006311">
    <property type="entry name" value="TAT_signal"/>
</dbReference>
<dbReference type="KEGG" id="sawl:NGM29_09115"/>
<dbReference type="PROSITE" id="PS51318">
    <property type="entry name" value="TAT"/>
    <property type="match status" value="1"/>
</dbReference>
<gene>
    <name evidence="1" type="ORF">NGM29_09115</name>
</gene>
<accession>A0A9E7SV15</accession>
<name>A0A9E7SV15_9EURY</name>
<dbReference type="Proteomes" id="UP001056855">
    <property type="component" value="Chromosome"/>
</dbReference>
<organism evidence="1 2">
    <name type="scientific">Natronosalvus rutilus</name>
    <dbReference type="NCBI Taxonomy" id="2953753"/>
    <lineage>
        <taxon>Archaea</taxon>
        <taxon>Methanobacteriati</taxon>
        <taxon>Methanobacteriota</taxon>
        <taxon>Stenosarchaea group</taxon>
        <taxon>Halobacteria</taxon>
        <taxon>Halobacteriales</taxon>
        <taxon>Natrialbaceae</taxon>
        <taxon>Natronosalvus</taxon>
    </lineage>
</organism>
<dbReference type="AlphaFoldDB" id="A0A9E7SV15"/>
<reference evidence="1" key="1">
    <citation type="submission" date="2022-06" db="EMBL/GenBank/DDBJ databases">
        <title>Diverse halophilic archaea isolated from saline environments.</title>
        <authorList>
            <person name="Cui H.-L."/>
        </authorList>
    </citation>
    <scope>NUCLEOTIDE SEQUENCE</scope>
    <source>
        <strain evidence="1">WLHS1</strain>
    </source>
</reference>
<evidence type="ECO:0000313" key="2">
    <source>
        <dbReference type="Proteomes" id="UP001056855"/>
    </source>
</evidence>
<dbReference type="RefSeq" id="WP_254160354.1">
    <property type="nucleotide sequence ID" value="NZ_CP100355.1"/>
</dbReference>
<keyword evidence="2" id="KW-1185">Reference proteome</keyword>
<sequence length="185" mass="20268">MTPITNETNPPTDDVPRRALLRAGALTGALLLVPVGTATAYDFPSTNADNEANGDPFVDVASQDNCEIALEFTNPHGYLACFEVRVDGQTRTSGTEHPVVDGDYIYENYCVTDGTRTETFEATQQVDVRLALGAERDHDFDWVSFGIDACEPESRADCKGGGWKTYGFRNQGQCIRYVNTGKDSR</sequence>